<proteinExistence type="predicted"/>
<dbReference type="OrthoDB" id="978531at2"/>
<dbReference type="AlphaFoldDB" id="A0A1E5TCC2"/>
<keyword evidence="3" id="KW-1185">Reference proteome</keyword>
<dbReference type="EMBL" id="MDJD01000014">
    <property type="protein sequence ID" value="OEK08999.1"/>
    <property type="molecule type" value="Genomic_DNA"/>
</dbReference>
<gene>
    <name evidence="2" type="ORF">A8C32_13970</name>
</gene>
<keyword evidence="1" id="KW-0732">Signal</keyword>
<organism evidence="2 3">
    <name type="scientific">Flavivirga aquatica</name>
    <dbReference type="NCBI Taxonomy" id="1849968"/>
    <lineage>
        <taxon>Bacteria</taxon>
        <taxon>Pseudomonadati</taxon>
        <taxon>Bacteroidota</taxon>
        <taxon>Flavobacteriia</taxon>
        <taxon>Flavobacteriales</taxon>
        <taxon>Flavobacteriaceae</taxon>
        <taxon>Flavivirga</taxon>
    </lineage>
</organism>
<sequence length="252" mass="28263">MNRITLLLLCVVSFMFASCQFSENIYINEDGSGKMEFSFDASEIMQMGGGELTKGTDEKEIDSTFTFKEIFEQKKDSVALLSKEEQEKLKALEPFSVHMVMSEEKKKMNFDISTDFKNANELQDMFTALSALGNLQGKGGAKANDPTNPFSSMGSGGNSELSYSFNKGVFKRTVKVLDKEVQKQLQDSLGQAAMMFGTSKYKLKYHFPRRIKSVSNENALFSADGKTVTIEYGLMEYMTDPEVMNLEIVLED</sequence>
<reference evidence="2 3" key="1">
    <citation type="submission" date="2016-05" db="EMBL/GenBank/DDBJ databases">
        <title>Draft Genome Sequence of Algibacter sp. Strain SK-16 Isolated from the Surface Water of Aburatsubo Inlet.</title>
        <authorList>
            <person name="Wong S.-K."/>
            <person name="Yoshizawa S."/>
            <person name="Nakajima Y."/>
            <person name="Ogura Y."/>
            <person name="Tetsuya H."/>
            <person name="Hamasaki K."/>
        </authorList>
    </citation>
    <scope>NUCLEOTIDE SEQUENCE [LARGE SCALE GENOMIC DNA]</scope>
    <source>
        <strain evidence="2 3">SK-16</strain>
    </source>
</reference>
<dbReference type="STRING" id="1849968.A8C32_13970"/>
<accession>A0A1E5TCC2</accession>
<dbReference type="RefSeq" id="WP_069829254.1">
    <property type="nucleotide sequence ID" value="NZ_MDJD01000014.1"/>
</dbReference>
<comment type="caution">
    <text evidence="2">The sequence shown here is derived from an EMBL/GenBank/DDBJ whole genome shotgun (WGS) entry which is preliminary data.</text>
</comment>
<dbReference type="Proteomes" id="UP000095713">
    <property type="component" value="Unassembled WGS sequence"/>
</dbReference>
<evidence type="ECO:0000256" key="1">
    <source>
        <dbReference type="SAM" id="SignalP"/>
    </source>
</evidence>
<feature type="chain" id="PRO_5009186279" description="Lipoprotein" evidence="1">
    <location>
        <begin position="18"/>
        <end position="252"/>
    </location>
</feature>
<protein>
    <recommendedName>
        <fullName evidence="4">Lipoprotein</fullName>
    </recommendedName>
</protein>
<dbReference type="PROSITE" id="PS51257">
    <property type="entry name" value="PROKAR_LIPOPROTEIN"/>
    <property type="match status" value="1"/>
</dbReference>
<evidence type="ECO:0000313" key="2">
    <source>
        <dbReference type="EMBL" id="OEK08999.1"/>
    </source>
</evidence>
<evidence type="ECO:0000313" key="3">
    <source>
        <dbReference type="Proteomes" id="UP000095713"/>
    </source>
</evidence>
<name>A0A1E5TCC2_9FLAO</name>
<feature type="signal peptide" evidence="1">
    <location>
        <begin position="1"/>
        <end position="17"/>
    </location>
</feature>
<evidence type="ECO:0008006" key="4">
    <source>
        <dbReference type="Google" id="ProtNLM"/>
    </source>
</evidence>